<dbReference type="EMBL" id="JBJQND010000009">
    <property type="protein sequence ID" value="KAL3867084.1"/>
    <property type="molecule type" value="Genomic_DNA"/>
</dbReference>
<reference evidence="1 2" key="1">
    <citation type="submission" date="2024-11" db="EMBL/GenBank/DDBJ databases">
        <title>Chromosome-level genome assembly of the freshwater bivalve Anodonta woodiana.</title>
        <authorList>
            <person name="Chen X."/>
        </authorList>
    </citation>
    <scope>NUCLEOTIDE SEQUENCE [LARGE SCALE GENOMIC DNA]</scope>
    <source>
        <strain evidence="1">MN2024</strain>
        <tissue evidence="1">Gills</tissue>
    </source>
</reference>
<sequence>YKKEFVVLSRNKREEYTVGARGSSIHSKIDENFIVDIPPGTFNEDAKLSMK</sequence>
<dbReference type="Proteomes" id="UP001634394">
    <property type="component" value="Unassembled WGS sequence"/>
</dbReference>
<feature type="non-terminal residue" evidence="1">
    <location>
        <position position="51"/>
    </location>
</feature>
<evidence type="ECO:0000313" key="2">
    <source>
        <dbReference type="Proteomes" id="UP001634394"/>
    </source>
</evidence>
<comment type="caution">
    <text evidence="1">The sequence shown here is derived from an EMBL/GenBank/DDBJ whole genome shotgun (WGS) entry which is preliminary data.</text>
</comment>
<gene>
    <name evidence="1" type="ORF">ACJMK2_044317</name>
</gene>
<organism evidence="1 2">
    <name type="scientific">Sinanodonta woodiana</name>
    <name type="common">Chinese pond mussel</name>
    <name type="synonym">Anodonta woodiana</name>
    <dbReference type="NCBI Taxonomy" id="1069815"/>
    <lineage>
        <taxon>Eukaryota</taxon>
        <taxon>Metazoa</taxon>
        <taxon>Spiralia</taxon>
        <taxon>Lophotrochozoa</taxon>
        <taxon>Mollusca</taxon>
        <taxon>Bivalvia</taxon>
        <taxon>Autobranchia</taxon>
        <taxon>Heteroconchia</taxon>
        <taxon>Palaeoheterodonta</taxon>
        <taxon>Unionida</taxon>
        <taxon>Unionoidea</taxon>
        <taxon>Unionidae</taxon>
        <taxon>Unioninae</taxon>
        <taxon>Sinanodonta</taxon>
    </lineage>
</organism>
<proteinExistence type="predicted"/>
<feature type="non-terminal residue" evidence="1">
    <location>
        <position position="1"/>
    </location>
</feature>
<protein>
    <submittedName>
        <fullName evidence="1">Uncharacterized protein</fullName>
    </submittedName>
</protein>
<name>A0ABD3VZS9_SINWO</name>
<accession>A0ABD3VZS9</accession>
<dbReference type="AlphaFoldDB" id="A0ABD3VZS9"/>
<evidence type="ECO:0000313" key="1">
    <source>
        <dbReference type="EMBL" id="KAL3867084.1"/>
    </source>
</evidence>
<keyword evidence="2" id="KW-1185">Reference proteome</keyword>